<protein>
    <recommendedName>
        <fullName evidence="5">FAD-binding domain-containing protein</fullName>
    </recommendedName>
</protein>
<keyword evidence="4" id="KW-0560">Oxidoreductase</keyword>
<dbReference type="AlphaFoldDB" id="A0A507CGH2"/>
<comment type="cofactor">
    <cofactor evidence="1">
        <name>FAD</name>
        <dbReference type="ChEBI" id="CHEBI:57692"/>
    </cofactor>
</comment>
<gene>
    <name evidence="6" type="ORF">SmJEL517_g00931</name>
</gene>
<evidence type="ECO:0000313" key="6">
    <source>
        <dbReference type="EMBL" id="TPX37074.1"/>
    </source>
</evidence>
<evidence type="ECO:0000256" key="3">
    <source>
        <dbReference type="ARBA" id="ARBA00022827"/>
    </source>
</evidence>
<keyword evidence="3" id="KW-0274">FAD</keyword>
<feature type="domain" description="FAD-binding" evidence="5">
    <location>
        <begin position="2"/>
        <end position="387"/>
    </location>
</feature>
<dbReference type="SUPFAM" id="SSF51905">
    <property type="entry name" value="FAD/NAD(P)-binding domain"/>
    <property type="match status" value="1"/>
</dbReference>
<evidence type="ECO:0000256" key="1">
    <source>
        <dbReference type="ARBA" id="ARBA00001974"/>
    </source>
</evidence>
<name>A0A507CGH2_9FUNG</name>
<dbReference type="STRING" id="1806994.A0A507CGH2"/>
<evidence type="ECO:0000259" key="5">
    <source>
        <dbReference type="Pfam" id="PF01494"/>
    </source>
</evidence>
<dbReference type="InterPro" id="IPR050641">
    <property type="entry name" value="RIFMO-like"/>
</dbReference>
<keyword evidence="7" id="KW-1185">Reference proteome</keyword>
<evidence type="ECO:0000256" key="2">
    <source>
        <dbReference type="ARBA" id="ARBA00022630"/>
    </source>
</evidence>
<dbReference type="Gene3D" id="3.30.70.2450">
    <property type="match status" value="1"/>
</dbReference>
<dbReference type="PRINTS" id="PR00420">
    <property type="entry name" value="RNGMNOXGNASE"/>
</dbReference>
<dbReference type="GO" id="GO:0016709">
    <property type="term" value="F:oxidoreductase activity, acting on paired donors, with incorporation or reduction of molecular oxygen, NAD(P)H as one donor, and incorporation of one atom of oxygen"/>
    <property type="evidence" value="ECO:0007669"/>
    <property type="project" value="UniProtKB-ARBA"/>
</dbReference>
<organism evidence="6 7">
    <name type="scientific">Synchytrium microbalum</name>
    <dbReference type="NCBI Taxonomy" id="1806994"/>
    <lineage>
        <taxon>Eukaryota</taxon>
        <taxon>Fungi</taxon>
        <taxon>Fungi incertae sedis</taxon>
        <taxon>Chytridiomycota</taxon>
        <taxon>Chytridiomycota incertae sedis</taxon>
        <taxon>Chytridiomycetes</taxon>
        <taxon>Synchytriales</taxon>
        <taxon>Synchytriaceae</taxon>
        <taxon>Synchytrium</taxon>
    </lineage>
</organism>
<dbReference type="EMBL" id="QEAO01000003">
    <property type="protein sequence ID" value="TPX37074.1"/>
    <property type="molecule type" value="Genomic_DNA"/>
</dbReference>
<dbReference type="Proteomes" id="UP000319731">
    <property type="component" value="Unassembled WGS sequence"/>
</dbReference>
<dbReference type="Pfam" id="PF01494">
    <property type="entry name" value="FAD_binding_3"/>
    <property type="match status" value="1"/>
</dbReference>
<dbReference type="RefSeq" id="XP_031027144.1">
    <property type="nucleotide sequence ID" value="XM_031166859.1"/>
</dbReference>
<reference evidence="6 7" key="1">
    <citation type="journal article" date="2019" name="Sci. Rep.">
        <title>Comparative genomics of chytrid fungi reveal insights into the obligate biotrophic and pathogenic lifestyle of Synchytrium endobioticum.</title>
        <authorList>
            <person name="van de Vossenberg B.T.L.H."/>
            <person name="Warris S."/>
            <person name="Nguyen H.D.T."/>
            <person name="van Gent-Pelzer M.P.E."/>
            <person name="Joly D.L."/>
            <person name="van de Geest H.C."/>
            <person name="Bonants P.J.M."/>
            <person name="Smith D.S."/>
            <person name="Levesque C.A."/>
            <person name="van der Lee T.A.J."/>
        </authorList>
    </citation>
    <scope>NUCLEOTIDE SEQUENCE [LARGE SCALE GENOMIC DNA]</scope>
    <source>
        <strain evidence="6 7">JEL517</strain>
    </source>
</reference>
<evidence type="ECO:0000256" key="4">
    <source>
        <dbReference type="ARBA" id="ARBA00023002"/>
    </source>
</evidence>
<dbReference type="OrthoDB" id="2150572at2759"/>
<evidence type="ECO:0000313" key="7">
    <source>
        <dbReference type="Proteomes" id="UP000319731"/>
    </source>
</evidence>
<dbReference type="InterPro" id="IPR002938">
    <property type="entry name" value="FAD-bd"/>
</dbReference>
<dbReference type="PANTHER" id="PTHR43004">
    <property type="entry name" value="TRK SYSTEM POTASSIUM UPTAKE PROTEIN"/>
    <property type="match status" value="1"/>
</dbReference>
<dbReference type="GeneID" id="42002156"/>
<proteinExistence type="predicted"/>
<dbReference type="PANTHER" id="PTHR43004:SF19">
    <property type="entry name" value="BINDING MONOOXYGENASE, PUTATIVE (JCVI)-RELATED"/>
    <property type="match status" value="1"/>
</dbReference>
<keyword evidence="2" id="KW-0285">Flavoprotein</keyword>
<sequence length="619" mass="67719">MDVDVLVIGAGPVGLMLASEVGRYGLSFRIVEQALDANELSKAFGISARSMDILASRGLADEILRKSNKIHRIAMKEGKNTLFSMSAVSQPGEDHKTRFPYMTVLPQSDIEATLAKELDRQMGRPVLERGISLDSYIDTPEGITATLIKTDRSGNEVERQVCKAKYIVGCDGVHSRVRHGVKGWDFVGQTLGITWGLGDILLSRGNEQVEALSLFFHPKGDLFTARFPNSNRVRVIYNVDKYSLEKNAKATTHGVVGLVSHQKGKNAYEESVKATGFTIDDLRKGVEERTYGALSVDTNIDADTWVTTFKVNERIANGYRRGHAFVAGDAAHCHSPFGGRGLNTGIQDAHNLAFKLNLSIKGLSNSAEAVLDSYSIERLPVGQQTLALSSGMLQVATNAVANNPIGRGFVSLFFEYVFPFVASNSRFQDNARHFIRQLDINYTATIPKSILLRKVEPRIEATKGSLARVGEYCPDSHLMNERLPLSSSLRQTTLHRLLSQTTKFTLVLLTATDVADPSKNPILSDFYKLVSKYSSTVTGLQLSKFELVSSASNVPQHILLASELGAACMPLFGASTNPVLVLIRPDLYVGMMAYADSMPQVEKYLTDLFGSNGASNSKL</sequence>
<comment type="caution">
    <text evidence="6">The sequence shown here is derived from an EMBL/GenBank/DDBJ whole genome shotgun (WGS) entry which is preliminary data.</text>
</comment>
<dbReference type="InterPro" id="IPR036188">
    <property type="entry name" value="FAD/NAD-bd_sf"/>
</dbReference>
<dbReference type="Gene3D" id="3.50.50.60">
    <property type="entry name" value="FAD/NAD(P)-binding domain"/>
    <property type="match status" value="1"/>
</dbReference>
<accession>A0A507CGH2</accession>
<dbReference type="GO" id="GO:0071949">
    <property type="term" value="F:FAD binding"/>
    <property type="evidence" value="ECO:0007669"/>
    <property type="project" value="InterPro"/>
</dbReference>